<sequence>MNQVKVWQQSVDIPTYEVGPQDENPMFLENRVISGVIGAVYPYGVIDTITGEKSLRAIRQST</sequence>
<protein>
    <submittedName>
        <fullName evidence="1">Uncharacterized protein</fullName>
    </submittedName>
</protein>
<evidence type="ECO:0000313" key="1">
    <source>
        <dbReference type="EMBL" id="VFS47531.1"/>
    </source>
</evidence>
<reference evidence="1 2" key="1">
    <citation type="submission" date="2019-03" db="EMBL/GenBank/DDBJ databases">
        <authorList>
            <consortium name="Pathogen Informatics"/>
        </authorList>
    </citation>
    <scope>NUCLEOTIDE SEQUENCE [LARGE SCALE GENOMIC DNA]</scope>
    <source>
        <strain evidence="1 2">NCTC12282</strain>
    </source>
</reference>
<proteinExistence type="predicted"/>
<accession>A0A484ZIM1</accession>
<organism evidence="1 2">
    <name type="scientific">Budvicia aquatica</name>
    <dbReference type="NCBI Taxonomy" id="82979"/>
    <lineage>
        <taxon>Bacteria</taxon>
        <taxon>Pseudomonadati</taxon>
        <taxon>Pseudomonadota</taxon>
        <taxon>Gammaproteobacteria</taxon>
        <taxon>Enterobacterales</taxon>
        <taxon>Budviciaceae</taxon>
        <taxon>Budvicia</taxon>
    </lineage>
</organism>
<name>A0A484ZIM1_9GAMM</name>
<dbReference type="Proteomes" id="UP000373449">
    <property type="component" value="Unassembled WGS sequence"/>
</dbReference>
<dbReference type="AlphaFoldDB" id="A0A484ZIM1"/>
<evidence type="ECO:0000313" key="2">
    <source>
        <dbReference type="Proteomes" id="UP000373449"/>
    </source>
</evidence>
<gene>
    <name evidence="1" type="ORF">NCTC12282_02469</name>
</gene>
<dbReference type="EMBL" id="CAADJA010000002">
    <property type="protein sequence ID" value="VFS47531.1"/>
    <property type="molecule type" value="Genomic_DNA"/>
</dbReference>